<reference evidence="1" key="1">
    <citation type="submission" date="2025-02" db="EMBL/GenBank/DDBJ databases">
        <authorList>
            <consortium name="NCBI Genome Project"/>
        </authorList>
    </citation>
    <scope>NUCLEOTIDE SEQUENCE</scope>
</reference>
<dbReference type="KEGG" id="ang:An07g00270"/>
<evidence type="ECO:0000313" key="1">
    <source>
        <dbReference type="RefSeq" id="XP_059600830.1"/>
    </source>
</evidence>
<sequence>MSPSSPWKIVEHRVPCQHVREYPAATTITQESVLYLAVKQYIPLTNINPRPGDATIIVAPGGGFGKV</sequence>
<name>A0AAJ8DYJ7_ASPNG</name>
<dbReference type="Gene3D" id="3.40.50.1820">
    <property type="entry name" value="alpha/beta hydrolase"/>
    <property type="match status" value="1"/>
</dbReference>
<dbReference type="RefSeq" id="XP_059600830.1">
    <property type="nucleotide sequence ID" value="XM_059748156.1"/>
</dbReference>
<accession>A0AAJ8DYJ7</accession>
<proteinExistence type="predicted"/>
<protein>
    <submittedName>
        <fullName evidence="1">Uncharacterized protein</fullName>
    </submittedName>
</protein>
<dbReference type="InterPro" id="IPR029058">
    <property type="entry name" value="AB_hydrolase_fold"/>
</dbReference>
<dbReference type="VEuPathDB" id="FungiDB:An07g00270"/>
<gene>
    <name evidence="1" type="ORF">An07g00270</name>
</gene>
<dbReference type="AlphaFoldDB" id="A0AAJ8DYJ7"/>
<reference evidence="1" key="2">
    <citation type="submission" date="2025-08" db="UniProtKB">
        <authorList>
            <consortium name="RefSeq"/>
        </authorList>
    </citation>
    <scope>IDENTIFICATION</scope>
</reference>
<dbReference type="GeneID" id="84591238"/>
<organism evidence="1">
    <name type="scientific">Aspergillus niger</name>
    <dbReference type="NCBI Taxonomy" id="5061"/>
    <lineage>
        <taxon>Eukaryota</taxon>
        <taxon>Fungi</taxon>
        <taxon>Dikarya</taxon>
        <taxon>Ascomycota</taxon>
        <taxon>Pezizomycotina</taxon>
        <taxon>Eurotiomycetes</taxon>
        <taxon>Eurotiomycetidae</taxon>
        <taxon>Eurotiales</taxon>
        <taxon>Aspergillaceae</taxon>
        <taxon>Aspergillus</taxon>
        <taxon>Aspergillus subgen. Circumdati</taxon>
    </lineage>
</organism>